<sequence length="402" mass="46797">MRLVDSIVGNIERVIPHFQPIIAVDTQQIYSYEVLGRFKTDKGIQSLGPFFHNPKISIEEHIFIDRQIRRKAFGKLASETVDTRLFINLNPNWIYNFRNRRSDIPTIQFLREYNIDPSRITVEITEDNFMDNIEELADIVQVYREVGCQIAIDDVGSGFINFDRIAYIKPNILKLDLELVRKCTKESFFKEILTSFSIMAEKIGAFVLFEGIETEEQVQIALSLGARYLQGYYFSRPQGEFQNPFSFSSSLNNHISKYVDYSLWLQHSDQTTSEAINKTIKDCLAGFDDMIIKSKILSVDFLKSVTQKVPQNVKRVYICDERGDQRSPNYCFDNDKWDIDESFIGRNWTWRPYFLDNVVKSLYQEKGNLSTYYTDAHTGEKMRTFIYPINGKLFICLDVTGS</sequence>
<dbReference type="Pfam" id="PF00563">
    <property type="entry name" value="EAL"/>
    <property type="match status" value="1"/>
</dbReference>
<evidence type="ECO:0000313" key="2">
    <source>
        <dbReference type="EMBL" id="ABH04849.1"/>
    </source>
</evidence>
<name>Q0PIG8_HELMO</name>
<dbReference type="SMART" id="SM00052">
    <property type="entry name" value="EAL"/>
    <property type="match status" value="1"/>
</dbReference>
<dbReference type="CDD" id="cd01948">
    <property type="entry name" value="EAL"/>
    <property type="match status" value="1"/>
</dbReference>
<organism evidence="2">
    <name type="scientific">Heliobacterium mobile</name>
    <name type="common">Heliobacillus mobilis</name>
    <dbReference type="NCBI Taxonomy" id="28064"/>
    <lineage>
        <taxon>Bacteria</taxon>
        <taxon>Bacillati</taxon>
        <taxon>Bacillota</taxon>
        <taxon>Clostridia</taxon>
        <taxon>Eubacteriales</taxon>
        <taxon>Heliobacteriaceae</taxon>
        <taxon>Heliobacterium</taxon>
    </lineage>
</organism>
<evidence type="ECO:0000313" key="3">
    <source>
        <dbReference type="EMBL" id="MTV49780.1"/>
    </source>
</evidence>
<evidence type="ECO:0000313" key="4">
    <source>
        <dbReference type="Proteomes" id="UP000430670"/>
    </source>
</evidence>
<proteinExistence type="predicted"/>
<dbReference type="PROSITE" id="PS50883">
    <property type="entry name" value="EAL"/>
    <property type="match status" value="1"/>
</dbReference>
<feature type="domain" description="EAL" evidence="1">
    <location>
        <begin position="1"/>
        <end position="251"/>
    </location>
</feature>
<gene>
    <name evidence="2" type="primary">ykuI</name>
    <name evidence="3" type="ORF">GJ688_12435</name>
</gene>
<dbReference type="InterPro" id="IPR018842">
    <property type="entry name" value="YkuI_C"/>
</dbReference>
<dbReference type="InterPro" id="IPR050706">
    <property type="entry name" value="Cyclic-di-GMP_PDE-like"/>
</dbReference>
<dbReference type="Gene3D" id="3.20.20.450">
    <property type="entry name" value="EAL domain"/>
    <property type="match status" value="1"/>
</dbReference>
<dbReference type="Proteomes" id="UP000430670">
    <property type="component" value="Unassembled WGS sequence"/>
</dbReference>
<dbReference type="PANTHER" id="PTHR33121:SF82">
    <property type="entry name" value="SIGNAL TRANSDUCTION PROTEIN CONTAINING A EAL DOMAIN"/>
    <property type="match status" value="1"/>
</dbReference>
<dbReference type="AlphaFoldDB" id="Q0PIG8"/>
<dbReference type="OrthoDB" id="9813903at2"/>
<dbReference type="InterPro" id="IPR029151">
    <property type="entry name" value="Sensor-like_sf"/>
</dbReference>
<reference evidence="3 4" key="2">
    <citation type="submission" date="2019-11" db="EMBL/GenBank/DDBJ databases">
        <title>Whole-genome sequence of a the green, strictly anaerobic photosynthetic bacterium Heliobacillus mobilis DSM 6151.</title>
        <authorList>
            <person name="Kyndt J.A."/>
            <person name="Meyer T.E."/>
        </authorList>
    </citation>
    <scope>NUCLEOTIDE SEQUENCE [LARGE SCALE GENOMIC DNA]</scope>
    <source>
        <strain evidence="3 4">DSM 6151</strain>
    </source>
</reference>
<dbReference type="SUPFAM" id="SSF141868">
    <property type="entry name" value="EAL domain-like"/>
    <property type="match status" value="1"/>
</dbReference>
<dbReference type="InterPro" id="IPR035919">
    <property type="entry name" value="EAL_sf"/>
</dbReference>
<dbReference type="SUPFAM" id="SSF103190">
    <property type="entry name" value="Sensory domain-like"/>
    <property type="match status" value="1"/>
</dbReference>
<dbReference type="Gene3D" id="3.30.450.20">
    <property type="entry name" value="PAS domain"/>
    <property type="match status" value="1"/>
</dbReference>
<dbReference type="GO" id="GO:0071111">
    <property type="term" value="F:cyclic-guanylate-specific phosphodiesterase activity"/>
    <property type="evidence" value="ECO:0007669"/>
    <property type="project" value="InterPro"/>
</dbReference>
<evidence type="ECO:0000259" key="1">
    <source>
        <dbReference type="PROSITE" id="PS50883"/>
    </source>
</evidence>
<reference evidence="2" key="1">
    <citation type="journal article" date="2006" name="Proc. Natl. Acad. Sci. U.S.A.">
        <title>The cyanobacterial genome core and the origin of photosynthesis.</title>
        <authorList>
            <person name="Mulkidjanian A.Y."/>
            <person name="Koonin E.V."/>
            <person name="Makarova K.S."/>
            <person name="Mekhedov S.L."/>
            <person name="Sorokin A."/>
            <person name="Wolf Y.I."/>
            <person name="Dufresne A."/>
            <person name="Partensky F."/>
            <person name="Burd H."/>
            <person name="Kaznadzey D."/>
            <person name="Haselkorn R."/>
            <person name="Galperin M.Y."/>
        </authorList>
    </citation>
    <scope>NUCLEOTIDE SEQUENCE</scope>
</reference>
<accession>Q0PIG8</accession>
<dbReference type="EMBL" id="DQ831224">
    <property type="protein sequence ID" value="ABH04849.1"/>
    <property type="molecule type" value="Genomic_DNA"/>
</dbReference>
<dbReference type="PANTHER" id="PTHR33121">
    <property type="entry name" value="CYCLIC DI-GMP PHOSPHODIESTERASE PDEF"/>
    <property type="match status" value="1"/>
</dbReference>
<dbReference type="Pfam" id="PF10388">
    <property type="entry name" value="YkuI_C"/>
    <property type="match status" value="1"/>
</dbReference>
<keyword evidence="4" id="KW-1185">Reference proteome</keyword>
<dbReference type="EMBL" id="WNKU01000014">
    <property type="protein sequence ID" value="MTV49780.1"/>
    <property type="molecule type" value="Genomic_DNA"/>
</dbReference>
<protein>
    <submittedName>
        <fullName evidence="2">C-di-GMP phosphodiesterase type 1</fullName>
    </submittedName>
    <submittedName>
        <fullName evidence="3">EAL domain-containing protein</fullName>
    </submittedName>
</protein>
<dbReference type="InterPro" id="IPR001633">
    <property type="entry name" value="EAL_dom"/>
</dbReference>